<sequence length="70" mass="8277">MLNKINELQRIASRRIIEEGISKQVDIMNDMIHEAFLVGMQQGKAQRSHEIQNKVSRFLVTDFDDMEWED</sequence>
<dbReference type="Proteomes" id="UP000030233">
    <property type="component" value="Segment"/>
</dbReference>
<gene>
    <name evidence="1" type="ORF">Bp8pT_190</name>
</gene>
<dbReference type="EMBL" id="KJ010548">
    <property type="protein sequence ID" value="AHJ87831.1"/>
    <property type="molecule type" value="Genomic_DNA"/>
</dbReference>
<evidence type="ECO:0000313" key="2">
    <source>
        <dbReference type="Proteomes" id="UP000030233"/>
    </source>
</evidence>
<organism evidence="1 2">
    <name type="scientific">Bacillus phage Bp8p-T</name>
    <dbReference type="NCBI Taxonomy" id="1445811"/>
    <lineage>
        <taxon>Viruses</taxon>
        <taxon>Duplodnaviria</taxon>
        <taxon>Heunggongvirae</taxon>
        <taxon>Uroviricota</taxon>
        <taxon>Caudoviricetes</taxon>
        <taxon>Herelleviridae</taxon>
        <taxon>Bastillevirinae</taxon>
        <taxon>Agatevirus</taxon>
        <taxon>Agatevirus Bp8pC</taxon>
    </lineage>
</organism>
<protein>
    <submittedName>
        <fullName evidence="1">Uncharacterized protein</fullName>
    </submittedName>
</protein>
<name>A0A0A0PLM4_9CAUD</name>
<evidence type="ECO:0000313" key="1">
    <source>
        <dbReference type="EMBL" id="AHJ87831.1"/>
    </source>
</evidence>
<proteinExistence type="predicted"/>
<accession>A0A0A0PLM4</accession>
<reference evidence="1 2" key="1">
    <citation type="journal article" date="2015" name="Appl. Environ. Microbiol.">
        <title>Effects of actin-like proteins encoded by two Bacillus pumilus phages on unstable lysogeny, revealed by genomic analysis.</title>
        <authorList>
            <person name="Yuan Y."/>
            <person name="Peng Q."/>
            <person name="Wu D."/>
            <person name="Kou Z."/>
            <person name="Wu Y."/>
            <person name="Liu P."/>
            <person name="Gao M."/>
        </authorList>
    </citation>
    <scope>NUCLEOTIDE SEQUENCE [LARGE SCALE GENOMIC DNA]</scope>
</reference>